<dbReference type="PANTHER" id="PTHR34072">
    <property type="entry name" value="ENZYMATIC POLYPROTEIN-RELATED"/>
    <property type="match status" value="1"/>
</dbReference>
<proteinExistence type="predicted"/>
<evidence type="ECO:0000313" key="3">
    <source>
        <dbReference type="Proteomes" id="UP000265520"/>
    </source>
</evidence>
<dbReference type="PANTHER" id="PTHR34072:SF55">
    <property type="entry name" value="DNA_RNA POLYMERASES SUPERFAMILY PROTEIN"/>
    <property type="match status" value="1"/>
</dbReference>
<protein>
    <submittedName>
        <fullName evidence="2">Enzymatic polyprotein</fullName>
    </submittedName>
</protein>
<dbReference type="InterPro" id="IPR043502">
    <property type="entry name" value="DNA/RNA_pol_sf"/>
</dbReference>
<keyword evidence="3" id="KW-1185">Reference proteome</keyword>
<feature type="domain" description="Reverse transcriptase/retrotransposon-derived protein RNase H-like" evidence="1">
    <location>
        <begin position="2"/>
        <end position="45"/>
    </location>
</feature>
<dbReference type="AlphaFoldDB" id="A0A392T581"/>
<dbReference type="Proteomes" id="UP000265520">
    <property type="component" value="Unassembled WGS sequence"/>
</dbReference>
<name>A0A392T581_9FABA</name>
<dbReference type="SUPFAM" id="SSF56672">
    <property type="entry name" value="DNA/RNA polymerases"/>
    <property type="match status" value="1"/>
</dbReference>
<organism evidence="2 3">
    <name type="scientific">Trifolium medium</name>
    <dbReference type="NCBI Taxonomy" id="97028"/>
    <lineage>
        <taxon>Eukaryota</taxon>
        <taxon>Viridiplantae</taxon>
        <taxon>Streptophyta</taxon>
        <taxon>Embryophyta</taxon>
        <taxon>Tracheophyta</taxon>
        <taxon>Spermatophyta</taxon>
        <taxon>Magnoliopsida</taxon>
        <taxon>eudicotyledons</taxon>
        <taxon>Gunneridae</taxon>
        <taxon>Pentapetalae</taxon>
        <taxon>rosids</taxon>
        <taxon>fabids</taxon>
        <taxon>Fabales</taxon>
        <taxon>Fabaceae</taxon>
        <taxon>Papilionoideae</taxon>
        <taxon>50 kb inversion clade</taxon>
        <taxon>NPAAA clade</taxon>
        <taxon>Hologalegina</taxon>
        <taxon>IRL clade</taxon>
        <taxon>Trifolieae</taxon>
        <taxon>Trifolium</taxon>
    </lineage>
</organism>
<feature type="non-terminal residue" evidence="2">
    <location>
        <position position="46"/>
    </location>
</feature>
<dbReference type="Pfam" id="PF17919">
    <property type="entry name" value="RT_RNaseH_2"/>
    <property type="match status" value="1"/>
</dbReference>
<dbReference type="InterPro" id="IPR041577">
    <property type="entry name" value="RT_RNaseH_2"/>
</dbReference>
<dbReference type="EMBL" id="LXQA010498068">
    <property type="protein sequence ID" value="MCI55547.1"/>
    <property type="molecule type" value="Genomic_DNA"/>
</dbReference>
<sequence length="46" mass="4842">MAFHQLKTAMISAPVLALPNFNKPFILETDASGVGVGAVLHQDGHP</sequence>
<comment type="caution">
    <text evidence="2">The sequence shown here is derived from an EMBL/GenBank/DDBJ whole genome shotgun (WGS) entry which is preliminary data.</text>
</comment>
<reference evidence="2 3" key="1">
    <citation type="journal article" date="2018" name="Front. Plant Sci.">
        <title>Red Clover (Trifolium pratense) and Zigzag Clover (T. medium) - A Picture of Genomic Similarities and Differences.</title>
        <authorList>
            <person name="Dluhosova J."/>
            <person name="Istvanek J."/>
            <person name="Nedelnik J."/>
            <person name="Repkova J."/>
        </authorList>
    </citation>
    <scope>NUCLEOTIDE SEQUENCE [LARGE SCALE GENOMIC DNA]</scope>
    <source>
        <strain evidence="3">cv. 10/8</strain>
        <tissue evidence="2">Leaf</tissue>
    </source>
</reference>
<evidence type="ECO:0000259" key="1">
    <source>
        <dbReference type="Pfam" id="PF17919"/>
    </source>
</evidence>
<accession>A0A392T581</accession>
<evidence type="ECO:0000313" key="2">
    <source>
        <dbReference type="EMBL" id="MCI55547.1"/>
    </source>
</evidence>